<dbReference type="Proteomes" id="UP001371456">
    <property type="component" value="Unassembled WGS sequence"/>
</dbReference>
<evidence type="ECO:0000313" key="3">
    <source>
        <dbReference type="Proteomes" id="UP001371456"/>
    </source>
</evidence>
<organism evidence="2 3">
    <name type="scientific">Solanum bulbocastanum</name>
    <name type="common">Wild potato</name>
    <dbReference type="NCBI Taxonomy" id="147425"/>
    <lineage>
        <taxon>Eukaryota</taxon>
        <taxon>Viridiplantae</taxon>
        <taxon>Streptophyta</taxon>
        <taxon>Embryophyta</taxon>
        <taxon>Tracheophyta</taxon>
        <taxon>Spermatophyta</taxon>
        <taxon>Magnoliopsida</taxon>
        <taxon>eudicotyledons</taxon>
        <taxon>Gunneridae</taxon>
        <taxon>Pentapetalae</taxon>
        <taxon>asterids</taxon>
        <taxon>lamiids</taxon>
        <taxon>Solanales</taxon>
        <taxon>Solanaceae</taxon>
        <taxon>Solanoideae</taxon>
        <taxon>Solaneae</taxon>
        <taxon>Solanum</taxon>
    </lineage>
</organism>
<feature type="region of interest" description="Disordered" evidence="1">
    <location>
        <begin position="67"/>
        <end position="91"/>
    </location>
</feature>
<keyword evidence="3" id="KW-1185">Reference proteome</keyword>
<sequence>MVDDVEVVTITDLLYGHVVEKNSNVVGEENLQDINVTASEGLNHEIKSENVNVEIEPGDISDLEEEWVGSNQESSDDSQEDVIPNEDDSEVDEELRSLRNERKNKMFPIAWAVVDTETKHNWSFFLNYLIEDLNLGTGHGLTVLSDMQKLYVSCYQIVSREGVLGIYGPTGIKYRILPARHKTIMIMLEEIRHKIMDRNIAMRQFIETWISDISPMARLVLEENKDLARLCEVRFNGDIGYEILDGYNKKVCPTITGMG</sequence>
<feature type="compositionally biased region" description="Acidic residues" evidence="1">
    <location>
        <begin position="74"/>
        <end position="91"/>
    </location>
</feature>
<evidence type="ECO:0000313" key="2">
    <source>
        <dbReference type="EMBL" id="KAK6787901.1"/>
    </source>
</evidence>
<name>A0AAN8YDR3_SOLBU</name>
<dbReference type="PANTHER" id="PTHR31973:SF197">
    <property type="entry name" value="SWIM-TYPE DOMAIN-CONTAINING PROTEIN"/>
    <property type="match status" value="1"/>
</dbReference>
<proteinExistence type="predicted"/>
<gene>
    <name evidence="2" type="ORF">RDI58_016426</name>
</gene>
<comment type="caution">
    <text evidence="2">The sequence shown here is derived from an EMBL/GenBank/DDBJ whole genome shotgun (WGS) entry which is preliminary data.</text>
</comment>
<dbReference type="PANTHER" id="PTHR31973">
    <property type="entry name" value="POLYPROTEIN, PUTATIVE-RELATED"/>
    <property type="match status" value="1"/>
</dbReference>
<dbReference type="EMBL" id="JBANQN010000006">
    <property type="protein sequence ID" value="KAK6787901.1"/>
    <property type="molecule type" value="Genomic_DNA"/>
</dbReference>
<evidence type="ECO:0000256" key="1">
    <source>
        <dbReference type="SAM" id="MobiDB-lite"/>
    </source>
</evidence>
<accession>A0AAN8YDR3</accession>
<protein>
    <submittedName>
        <fullName evidence="2">Uncharacterized protein</fullName>
    </submittedName>
</protein>
<dbReference type="AlphaFoldDB" id="A0AAN8YDR3"/>
<reference evidence="2 3" key="1">
    <citation type="submission" date="2024-02" db="EMBL/GenBank/DDBJ databases">
        <title>de novo genome assembly of Solanum bulbocastanum strain 11H21.</title>
        <authorList>
            <person name="Hosaka A.J."/>
        </authorList>
    </citation>
    <scope>NUCLEOTIDE SEQUENCE [LARGE SCALE GENOMIC DNA]</scope>
    <source>
        <tissue evidence="2">Young leaves</tissue>
    </source>
</reference>